<dbReference type="SUPFAM" id="SSF56300">
    <property type="entry name" value="Metallo-dependent phosphatases"/>
    <property type="match status" value="1"/>
</dbReference>
<dbReference type="InterPro" id="IPR029052">
    <property type="entry name" value="Metallo-depent_PP-like"/>
</dbReference>
<dbReference type="Pfam" id="PF00149">
    <property type="entry name" value="Metallophos"/>
    <property type="match status" value="1"/>
</dbReference>
<dbReference type="PANTHER" id="PTHR36492:SF2">
    <property type="entry name" value="[ACYL-CARRIER-PROTEIN] PHOSPHODIESTERASE PPTH"/>
    <property type="match status" value="1"/>
</dbReference>
<dbReference type="OrthoDB" id="113290at2"/>
<protein>
    <recommendedName>
        <fullName evidence="1">Calcineurin-like phosphoesterase domain-containing protein</fullName>
    </recommendedName>
</protein>
<keyword evidence="3" id="KW-1185">Reference proteome</keyword>
<accession>A0A3Q9QW24</accession>
<evidence type="ECO:0000313" key="2">
    <source>
        <dbReference type="EMBL" id="AZU64557.1"/>
    </source>
</evidence>
<dbReference type="GO" id="GO:0016787">
    <property type="term" value="F:hydrolase activity"/>
    <property type="evidence" value="ECO:0007669"/>
    <property type="project" value="InterPro"/>
</dbReference>
<dbReference type="EMBL" id="CP022572">
    <property type="protein sequence ID" value="AZU64557.1"/>
    <property type="molecule type" value="Genomic_DNA"/>
</dbReference>
<sequence length="267" mass="30429">MRMAVLSDIHEGLNRKNTGADIMAILKKWITSYSPEVFVIGGDMTAGTEKSLNLLNQLQNACPDTRLLFVHGNHDVYSENSKAAYEILLQFPGNLGNGPVELNPDWVVIGDGGWYDYTFGVEGFTEEQFSKGKFNDFTWPDKSLAHWLKSDQAATTRYLEKLEGWLCDYQGKNIIMVTHVVPFSRFILKKNDPSWDFFNAMMGSARFGELALKYGVKKYIFGHIHTRYHEQHNGIDIVCNPLGYYPHEWNSATAEEEIFSTIKVLEI</sequence>
<feature type="domain" description="Calcineurin-like phosphoesterase" evidence="1">
    <location>
        <begin position="1"/>
        <end position="226"/>
    </location>
</feature>
<dbReference type="InterPro" id="IPR052963">
    <property type="entry name" value="Pantetheine_PDE"/>
</dbReference>
<reference evidence="2 3" key="1">
    <citation type="submission" date="2017-07" db="EMBL/GenBank/DDBJ databases">
        <title>The complete genome sequence of Bacillus mesonae strain H20-5, an efficient strain improving plant abiotic stress resistance.</title>
        <authorList>
            <person name="Kim S.Y."/>
            <person name="Song H."/>
            <person name="Sang M.K."/>
            <person name="Weon H.-Y."/>
            <person name="Song J."/>
        </authorList>
    </citation>
    <scope>NUCLEOTIDE SEQUENCE [LARGE SCALE GENOMIC DNA]</scope>
    <source>
        <strain evidence="2 3">H20-5</strain>
    </source>
</reference>
<dbReference type="NCBIfam" id="TIGR03729">
    <property type="entry name" value="acc_ester"/>
    <property type="match status" value="1"/>
</dbReference>
<dbReference type="Proteomes" id="UP000282892">
    <property type="component" value="Chromosome"/>
</dbReference>
<gene>
    <name evidence="2" type="ORF">CHR53_26855</name>
</gene>
<dbReference type="KEGG" id="nmk:CHR53_26855"/>
<evidence type="ECO:0000259" key="1">
    <source>
        <dbReference type="Pfam" id="PF00149"/>
    </source>
</evidence>
<organism evidence="2 3">
    <name type="scientific">Neobacillus mesonae</name>
    <dbReference type="NCBI Taxonomy" id="1193713"/>
    <lineage>
        <taxon>Bacteria</taxon>
        <taxon>Bacillati</taxon>
        <taxon>Bacillota</taxon>
        <taxon>Bacilli</taxon>
        <taxon>Bacillales</taxon>
        <taxon>Bacillaceae</taxon>
        <taxon>Neobacillus</taxon>
    </lineage>
</organism>
<dbReference type="InterPro" id="IPR022302">
    <property type="entry name" value="Phosphoesterase_putative"/>
</dbReference>
<dbReference type="InterPro" id="IPR004843">
    <property type="entry name" value="Calcineurin-like_PHP"/>
</dbReference>
<proteinExistence type="predicted"/>
<dbReference type="AlphaFoldDB" id="A0A3Q9QW24"/>
<evidence type="ECO:0000313" key="3">
    <source>
        <dbReference type="Proteomes" id="UP000282892"/>
    </source>
</evidence>
<dbReference type="PANTHER" id="PTHR36492">
    <property type="match status" value="1"/>
</dbReference>
<name>A0A3Q9QW24_9BACI</name>
<dbReference type="Gene3D" id="3.60.21.10">
    <property type="match status" value="1"/>
</dbReference>
<dbReference type="RefSeq" id="WP_127489354.1">
    <property type="nucleotide sequence ID" value="NZ_CP022572.1"/>
</dbReference>